<proteinExistence type="predicted"/>
<comment type="caution">
    <text evidence="1">The sequence shown here is derived from an EMBL/GenBank/DDBJ whole genome shotgun (WGS) entry which is preliminary data.</text>
</comment>
<organism evidence="1 2">
    <name type="scientific">Melia azedarach</name>
    <name type="common">Chinaberry tree</name>
    <dbReference type="NCBI Taxonomy" id="155640"/>
    <lineage>
        <taxon>Eukaryota</taxon>
        <taxon>Viridiplantae</taxon>
        <taxon>Streptophyta</taxon>
        <taxon>Embryophyta</taxon>
        <taxon>Tracheophyta</taxon>
        <taxon>Spermatophyta</taxon>
        <taxon>Magnoliopsida</taxon>
        <taxon>eudicotyledons</taxon>
        <taxon>Gunneridae</taxon>
        <taxon>Pentapetalae</taxon>
        <taxon>rosids</taxon>
        <taxon>malvids</taxon>
        <taxon>Sapindales</taxon>
        <taxon>Meliaceae</taxon>
        <taxon>Melia</taxon>
    </lineage>
</organism>
<accession>A0ACC1X4G3</accession>
<sequence>MAGLYSSSSRPLISSSAHPSQQLFTSRLLLLLTLLPLTLACLAFVLQWRGGLTDPVTRWSPDHHQFPGMDTNLAATTVRASSSGCADVLGRSNSPSFPYYKDWKFDFGSDLRPKICLTTSTSAGLEQTLPWIFYHKVIGVSTFFLFVEGKAASPNVSNVLESIPGVKVIYRTRELEEQQAKSRIWNETWLASFFYKPCNYELFVKQSLNMEMAIVMARDAGMDWIIHLDTDELIYPAGAREYSLRQLLSDVPSNIDMVVFPNYESSIEREDIKEPFSEVSMFKKNYDHLPKDVYFGNYQEATRGNPNYFLTYGNGKSAARIQDHLRPNGAHRWHNYMKNPSEIKLDEAAVLHYTYTKFSDLTSRRDRCGCKPTKQDVKRCFMLEFDRAAFIIASTATEDEMLRWYREHIVWTDKTQNIKLLRKGVLTRIYAPMVIVQGLRESGVFSSVIASAQTNLSKDNSLSSGKSSNTTRESKSEVISSRKMGDISHSQSTARRILEYTGNATYTLAIPPKSPPGPDELDIET</sequence>
<dbReference type="EMBL" id="CM051404">
    <property type="protein sequence ID" value="KAJ4706310.1"/>
    <property type="molecule type" value="Genomic_DNA"/>
</dbReference>
<name>A0ACC1X4G3_MELAZ</name>
<dbReference type="Proteomes" id="UP001164539">
    <property type="component" value="Chromosome 11"/>
</dbReference>
<evidence type="ECO:0000313" key="1">
    <source>
        <dbReference type="EMBL" id="KAJ4706310.1"/>
    </source>
</evidence>
<reference evidence="1 2" key="1">
    <citation type="journal article" date="2023" name="Science">
        <title>Complex scaffold remodeling in plant triterpene biosynthesis.</title>
        <authorList>
            <person name="De La Pena R."/>
            <person name="Hodgson H."/>
            <person name="Liu J.C."/>
            <person name="Stephenson M.J."/>
            <person name="Martin A.C."/>
            <person name="Owen C."/>
            <person name="Harkess A."/>
            <person name="Leebens-Mack J."/>
            <person name="Jimenez L.E."/>
            <person name="Osbourn A."/>
            <person name="Sattely E.S."/>
        </authorList>
    </citation>
    <scope>NUCLEOTIDE SEQUENCE [LARGE SCALE GENOMIC DNA]</scope>
    <source>
        <strain evidence="2">cv. JPN11</strain>
        <tissue evidence="1">Leaf</tissue>
    </source>
</reference>
<evidence type="ECO:0000313" key="2">
    <source>
        <dbReference type="Proteomes" id="UP001164539"/>
    </source>
</evidence>
<gene>
    <name evidence="1" type="ORF">OWV82_019977</name>
</gene>
<keyword evidence="2" id="KW-1185">Reference proteome</keyword>
<protein>
    <submittedName>
        <fullName evidence="1">Glycosyltransferase-like KOBITO 1</fullName>
    </submittedName>
</protein>